<dbReference type="InterPro" id="IPR021136">
    <property type="entry name" value="Flagellar_hook_control-like_C"/>
</dbReference>
<feature type="compositionally biased region" description="Basic and acidic residues" evidence="1">
    <location>
        <begin position="243"/>
        <end position="262"/>
    </location>
</feature>
<name>A0A2S4JYZ0_9SPIO</name>
<feature type="compositionally biased region" description="Basic and acidic residues" evidence="1">
    <location>
        <begin position="36"/>
        <end position="47"/>
    </location>
</feature>
<feature type="compositionally biased region" description="Basic and acidic residues" evidence="1">
    <location>
        <begin position="101"/>
        <end position="119"/>
    </location>
</feature>
<keyword evidence="4" id="KW-1185">Reference proteome</keyword>
<dbReference type="AlphaFoldDB" id="A0A2S4JYZ0"/>
<comment type="caution">
    <text evidence="3">The sequence shown here is derived from an EMBL/GenBank/DDBJ whole genome shotgun (WGS) entry which is preliminary data.</text>
</comment>
<feature type="compositionally biased region" description="Polar residues" evidence="1">
    <location>
        <begin position="84"/>
        <end position="97"/>
    </location>
</feature>
<feature type="compositionally biased region" description="Low complexity" evidence="1">
    <location>
        <begin position="264"/>
        <end position="277"/>
    </location>
</feature>
<dbReference type="InterPro" id="IPR052563">
    <property type="entry name" value="FliK"/>
</dbReference>
<feature type="compositionally biased region" description="Basic and acidic residues" evidence="1">
    <location>
        <begin position="196"/>
        <end position="213"/>
    </location>
</feature>
<dbReference type="PANTHER" id="PTHR37533">
    <property type="entry name" value="FLAGELLAR HOOK-LENGTH CONTROL PROTEIN"/>
    <property type="match status" value="1"/>
</dbReference>
<dbReference type="Pfam" id="PF02120">
    <property type="entry name" value="Flg_hook"/>
    <property type="match status" value="1"/>
</dbReference>
<dbReference type="Proteomes" id="UP000237350">
    <property type="component" value="Unassembled WGS sequence"/>
</dbReference>
<dbReference type="CDD" id="cd17470">
    <property type="entry name" value="T3SS_Flik_C"/>
    <property type="match status" value="1"/>
</dbReference>
<feature type="compositionally biased region" description="Basic and acidic residues" evidence="1">
    <location>
        <begin position="145"/>
        <end position="165"/>
    </location>
</feature>
<evidence type="ECO:0000259" key="2">
    <source>
        <dbReference type="Pfam" id="PF02120"/>
    </source>
</evidence>
<protein>
    <recommendedName>
        <fullName evidence="2">Flagellar hook-length control protein-like C-terminal domain-containing protein</fullName>
    </recommendedName>
</protein>
<feature type="domain" description="Flagellar hook-length control protein-like C-terminal" evidence="2">
    <location>
        <begin position="416"/>
        <end position="497"/>
    </location>
</feature>
<gene>
    <name evidence="3" type="ORF">AU468_02595</name>
</gene>
<accession>A0A2S4JYZ0</accession>
<evidence type="ECO:0000313" key="3">
    <source>
        <dbReference type="EMBL" id="POR04721.1"/>
    </source>
</evidence>
<feature type="compositionally biased region" description="Basic and acidic residues" evidence="1">
    <location>
        <begin position="326"/>
        <end position="350"/>
    </location>
</feature>
<organism evidence="3 4">
    <name type="scientific">Alkalispirochaeta sphaeroplastigenens</name>
    <dbReference type="NCBI Taxonomy" id="1187066"/>
    <lineage>
        <taxon>Bacteria</taxon>
        <taxon>Pseudomonadati</taxon>
        <taxon>Spirochaetota</taxon>
        <taxon>Spirochaetia</taxon>
        <taxon>Spirochaetales</taxon>
        <taxon>Spirochaetaceae</taxon>
        <taxon>Alkalispirochaeta</taxon>
    </lineage>
</organism>
<dbReference type="PANTHER" id="PTHR37533:SF2">
    <property type="entry name" value="FLAGELLAR HOOK-LENGTH CONTROL PROTEIN"/>
    <property type="match status" value="1"/>
</dbReference>
<feature type="compositionally biased region" description="Basic and acidic residues" evidence="1">
    <location>
        <begin position="502"/>
        <end position="518"/>
    </location>
</feature>
<proteinExistence type="predicted"/>
<dbReference type="InterPro" id="IPR038610">
    <property type="entry name" value="FliK-like_C_sf"/>
</dbReference>
<evidence type="ECO:0000256" key="1">
    <source>
        <dbReference type="SAM" id="MobiDB-lite"/>
    </source>
</evidence>
<evidence type="ECO:0000313" key="4">
    <source>
        <dbReference type="Proteomes" id="UP000237350"/>
    </source>
</evidence>
<dbReference type="EMBL" id="LPWH01000007">
    <property type="protein sequence ID" value="POR04721.1"/>
    <property type="molecule type" value="Genomic_DNA"/>
</dbReference>
<feature type="region of interest" description="Disordered" evidence="1">
    <location>
        <begin position="1"/>
        <end position="375"/>
    </location>
</feature>
<reference evidence="4" key="1">
    <citation type="submission" date="2015-12" db="EMBL/GenBank/DDBJ databases">
        <authorList>
            <person name="Lodha T.D."/>
            <person name="Chintalapati S."/>
            <person name="Chintalapati V.R."/>
            <person name="Sravanthi T."/>
        </authorList>
    </citation>
    <scope>NUCLEOTIDE SEQUENCE [LARGE SCALE GENOMIC DNA]</scope>
    <source>
        <strain evidence="4">JC133</strain>
    </source>
</reference>
<sequence length="542" mass="56969">MATPGGIASGGSPGDYLRGHQEPETSFAEYLQTISRRPDASHSDARSEAAGSTDSSRAGIESPVATERNEPPAEDQEEYKTARASGSLSRQSRTGDSGPSGKERSQVSSRDAKGSEESGRSAPGRESGVVSLEGLPEEGLRSLGKSREEGDAREGERDPSRDPSREGLLSALAGLQDPVDPDQSGSRGAAKTQAGEIDRAVSRRGEGSGREGRGAAPRDGVSRNGLARGGADTSDGEGTSAGEKIHPGEDAGDRVGRDHSGDKALQAGAAQEGMAGENRLARGESPARGAVEPLSGAVTERSRNSSGPRDGRVQLPSGEQLATGNERARSRRSGESRDQQGGHQDRDALVREMVVNLSEESAGEDSSPSPEGRDFSVRLDTAVSTQDRGGPSVPEATATLARRLNGSLGDSIVRQAEVMMKDADRAEIRLVIRPPELGRVRIQLQMEQGHIAGRILVDNQSVRQVVEQNLAALERAFAEAGLEMGSLEVSSGDARQQGDQTARGKEDRETGSSRREVAEALGKSVQDAGSYDYGLRRINLVA</sequence>
<dbReference type="Gene3D" id="3.30.750.140">
    <property type="match status" value="1"/>
</dbReference>
<feature type="region of interest" description="Disordered" evidence="1">
    <location>
        <begin position="488"/>
        <end position="524"/>
    </location>
</feature>